<sequence length="98" mass="10857">MDYSDTERIVDELLEFPVTHETVIDKIGVIKITSPSGESVTIREILDPVGEERYLSSDALYASIVGNLDETFIGRKYYDDRGGTAFGAEAEDESTVSF</sequence>
<dbReference type="InterPro" id="IPR043899">
    <property type="entry name" value="DUF5789"/>
</dbReference>
<dbReference type="Pfam" id="PF19102">
    <property type="entry name" value="DUF5789"/>
    <property type="match status" value="1"/>
</dbReference>
<accession>M0PLA4</accession>
<evidence type="ECO:0000313" key="1">
    <source>
        <dbReference type="EMBL" id="EMA70718.1"/>
    </source>
</evidence>
<organism evidence="1 2">
    <name type="scientific">Halorubrum aidingense JCM 13560</name>
    <dbReference type="NCBI Taxonomy" id="1230454"/>
    <lineage>
        <taxon>Archaea</taxon>
        <taxon>Methanobacteriati</taxon>
        <taxon>Methanobacteriota</taxon>
        <taxon>Stenosarchaea group</taxon>
        <taxon>Halobacteria</taxon>
        <taxon>Halobacteriales</taxon>
        <taxon>Haloferacaceae</taxon>
        <taxon>Halorubrum</taxon>
    </lineage>
</organism>
<keyword evidence="2" id="KW-1185">Reference proteome</keyword>
<name>M0PLA4_9EURY</name>
<comment type="caution">
    <text evidence="1">The sequence shown here is derived from an EMBL/GenBank/DDBJ whole genome shotgun (WGS) entry which is preliminary data.</text>
</comment>
<dbReference type="EMBL" id="AOJI01000002">
    <property type="protein sequence ID" value="EMA70718.1"/>
    <property type="molecule type" value="Genomic_DNA"/>
</dbReference>
<evidence type="ECO:0000313" key="2">
    <source>
        <dbReference type="Proteomes" id="UP000011575"/>
    </source>
</evidence>
<dbReference type="RefSeq" id="WP_007997641.1">
    <property type="nucleotide sequence ID" value="NZ_AOJI01000002.1"/>
</dbReference>
<dbReference type="PATRIC" id="fig|1230454.4.peg.99"/>
<dbReference type="OrthoDB" id="317850at2157"/>
<gene>
    <name evidence="1" type="ORF">C461_00477</name>
</gene>
<reference evidence="1 2" key="1">
    <citation type="journal article" date="2014" name="PLoS Genet.">
        <title>Phylogenetically driven sequencing of extremely halophilic archaea reveals strategies for static and dynamic osmo-response.</title>
        <authorList>
            <person name="Becker E.A."/>
            <person name="Seitzer P.M."/>
            <person name="Tritt A."/>
            <person name="Larsen D."/>
            <person name="Krusor M."/>
            <person name="Yao A.I."/>
            <person name="Wu D."/>
            <person name="Madern D."/>
            <person name="Eisen J.A."/>
            <person name="Darling A.E."/>
            <person name="Facciotti M.T."/>
        </authorList>
    </citation>
    <scope>NUCLEOTIDE SEQUENCE [LARGE SCALE GENOMIC DNA]</scope>
    <source>
        <strain evidence="1 2">JCM 13560</strain>
    </source>
</reference>
<dbReference type="AlphaFoldDB" id="M0PLA4"/>
<evidence type="ECO:0008006" key="3">
    <source>
        <dbReference type="Google" id="ProtNLM"/>
    </source>
</evidence>
<dbReference type="Proteomes" id="UP000011575">
    <property type="component" value="Unassembled WGS sequence"/>
</dbReference>
<proteinExistence type="predicted"/>
<protein>
    <recommendedName>
        <fullName evidence="3">DUF2795 domain-containing protein</fullName>
    </recommendedName>
</protein>